<evidence type="ECO:0000313" key="2">
    <source>
        <dbReference type="EMBL" id="KAF9578861.1"/>
    </source>
</evidence>
<comment type="caution">
    <text evidence="2">The sequence shown here is derived from an EMBL/GenBank/DDBJ whole genome shotgun (WGS) entry which is preliminary data.</text>
</comment>
<dbReference type="GO" id="GO:0003676">
    <property type="term" value="F:nucleic acid binding"/>
    <property type="evidence" value="ECO:0007669"/>
    <property type="project" value="InterPro"/>
</dbReference>
<accession>A0A9P6KBK1</accession>
<reference evidence="2" key="1">
    <citation type="journal article" date="2020" name="Fungal Divers.">
        <title>Resolving the Mortierellaceae phylogeny through synthesis of multi-gene phylogenetics and phylogenomics.</title>
        <authorList>
            <person name="Vandepol N."/>
            <person name="Liber J."/>
            <person name="Desiro A."/>
            <person name="Na H."/>
            <person name="Kennedy M."/>
            <person name="Barry K."/>
            <person name="Grigoriev I.V."/>
            <person name="Miller A.N."/>
            <person name="O'Donnell K."/>
            <person name="Stajich J.E."/>
            <person name="Bonito G."/>
        </authorList>
    </citation>
    <scope>NUCLEOTIDE SEQUENCE</scope>
    <source>
        <strain evidence="2">KOD1015</strain>
    </source>
</reference>
<sequence>MVRGEDADAAMQVLSGFELHGSTITVSMARRGRARTPTPGTYHGPPKRERMDRRGGDRFDPRFDPRGPPRGYRDLPVRDPRPSPYERYEKYDRYDKYYGYGRSRYEERPVARNYRVNYGAERPEFEERPMYDRSYERRPSSRYEERYDRY</sequence>
<feature type="compositionally biased region" description="Basic and acidic residues" evidence="1">
    <location>
        <begin position="46"/>
        <end position="88"/>
    </location>
</feature>
<protein>
    <recommendedName>
        <fullName evidence="4">RRM domain-containing protein</fullName>
    </recommendedName>
</protein>
<evidence type="ECO:0000256" key="1">
    <source>
        <dbReference type="SAM" id="MobiDB-lite"/>
    </source>
</evidence>
<organism evidence="2 3">
    <name type="scientific">Lunasporangiospora selenospora</name>
    <dbReference type="NCBI Taxonomy" id="979761"/>
    <lineage>
        <taxon>Eukaryota</taxon>
        <taxon>Fungi</taxon>
        <taxon>Fungi incertae sedis</taxon>
        <taxon>Mucoromycota</taxon>
        <taxon>Mortierellomycotina</taxon>
        <taxon>Mortierellomycetes</taxon>
        <taxon>Mortierellales</taxon>
        <taxon>Mortierellaceae</taxon>
        <taxon>Lunasporangiospora</taxon>
    </lineage>
</organism>
<dbReference type="SUPFAM" id="SSF54928">
    <property type="entry name" value="RNA-binding domain, RBD"/>
    <property type="match status" value="1"/>
</dbReference>
<dbReference type="AlphaFoldDB" id="A0A9P6KBK1"/>
<gene>
    <name evidence="2" type="ORF">BGW38_005139</name>
</gene>
<feature type="region of interest" description="Disordered" evidence="1">
    <location>
        <begin position="121"/>
        <end position="150"/>
    </location>
</feature>
<dbReference type="InterPro" id="IPR035979">
    <property type="entry name" value="RBD_domain_sf"/>
</dbReference>
<dbReference type="Proteomes" id="UP000780801">
    <property type="component" value="Unassembled WGS sequence"/>
</dbReference>
<keyword evidence="3" id="KW-1185">Reference proteome</keyword>
<evidence type="ECO:0008006" key="4">
    <source>
        <dbReference type="Google" id="ProtNLM"/>
    </source>
</evidence>
<evidence type="ECO:0000313" key="3">
    <source>
        <dbReference type="Proteomes" id="UP000780801"/>
    </source>
</evidence>
<feature type="region of interest" description="Disordered" evidence="1">
    <location>
        <begin position="30"/>
        <end position="88"/>
    </location>
</feature>
<dbReference type="EMBL" id="JAABOA010003252">
    <property type="protein sequence ID" value="KAF9578861.1"/>
    <property type="molecule type" value="Genomic_DNA"/>
</dbReference>
<proteinExistence type="predicted"/>
<name>A0A9P6KBK1_9FUNG</name>